<dbReference type="EMBL" id="L20975">
    <property type="protein sequence ID" value="AAA98400.1"/>
    <property type="molecule type" value="Genomic_DNA"/>
</dbReference>
<evidence type="ECO:0000313" key="2">
    <source>
        <dbReference type="EMBL" id="AAA98400.1"/>
    </source>
</evidence>
<proteinExistence type="predicted"/>
<feature type="domain" description="Bacterial mobilisation" evidence="1">
    <location>
        <begin position="96"/>
        <end position="139"/>
    </location>
</feature>
<sequence>MSAYYIPRPLAPQKDEGNGSRWSRTFQITSIGLFTKKQIEQMKKNNIITLRLTDDELGWLGALCRRSRQSKSETIRSLIMNGTVRERINKEHLAVIRQLIGESTNLNQLARQANTYGFFAVADKCENMAKAVSQLINRLKDDR</sequence>
<dbReference type="AlphaFoldDB" id="Q56423"/>
<organism evidence="2">
    <name type="scientific">Bacteroides fragilis</name>
    <dbReference type="NCBI Taxonomy" id="817"/>
    <lineage>
        <taxon>Bacteria</taxon>
        <taxon>Pseudomonadati</taxon>
        <taxon>Bacteroidota</taxon>
        <taxon>Bacteroidia</taxon>
        <taxon>Bacteroidales</taxon>
        <taxon>Bacteroidaceae</taxon>
        <taxon>Bacteroides</taxon>
    </lineage>
</organism>
<reference evidence="2" key="1">
    <citation type="journal article" date="1993" name="J. Bacteriol.">
        <title>Characterization of a "mobilization cassette" in transposon Tn4399 from Bacteroides fragilis.</title>
        <authorList>
            <person name="Murphy C.G."/>
            <person name="Malamy M.H."/>
        </authorList>
    </citation>
    <scope>NUCLEOTIDE SEQUENCE</scope>
    <source>
        <strain evidence="2">TMP230</strain>
    </source>
</reference>
<dbReference type="PIR" id="A48487">
    <property type="entry name" value="A48487"/>
</dbReference>
<evidence type="ECO:0000259" key="1">
    <source>
        <dbReference type="Pfam" id="PF05713"/>
    </source>
</evidence>
<name>Q56423_BACFG</name>
<gene>
    <name evidence="2" type="primary">mocB</name>
</gene>
<dbReference type="Pfam" id="PF05713">
    <property type="entry name" value="MobC"/>
    <property type="match status" value="1"/>
</dbReference>
<dbReference type="InterPro" id="IPR008687">
    <property type="entry name" value="MobC"/>
</dbReference>
<accession>Q56423</accession>
<protein>
    <submittedName>
        <fullName evidence="2">MocB</fullName>
    </submittedName>
</protein>